<dbReference type="EMBL" id="CP060718">
    <property type="protein sequence ID" value="QNN67288.1"/>
    <property type="molecule type" value="Genomic_DNA"/>
</dbReference>
<dbReference type="PANTHER" id="PTHR34477:SF5">
    <property type="entry name" value="BSL5627 PROTEIN"/>
    <property type="match status" value="1"/>
</dbReference>
<organism evidence="3 4">
    <name type="scientific">Sphingomonas lutea</name>
    <dbReference type="NCBI Taxonomy" id="1045317"/>
    <lineage>
        <taxon>Bacteria</taxon>
        <taxon>Pseudomonadati</taxon>
        <taxon>Pseudomonadota</taxon>
        <taxon>Alphaproteobacteria</taxon>
        <taxon>Sphingomonadales</taxon>
        <taxon>Sphingomonadaceae</taxon>
        <taxon>Sphingomonas</taxon>
    </lineage>
</organism>
<dbReference type="Proteomes" id="UP000515971">
    <property type="component" value="Chromosome"/>
</dbReference>
<dbReference type="InterPro" id="IPR000305">
    <property type="entry name" value="GIY-YIG_endonuc"/>
</dbReference>
<keyword evidence="4" id="KW-1185">Reference proteome</keyword>
<dbReference type="CDD" id="cd10448">
    <property type="entry name" value="GIY-YIG_unchar_3"/>
    <property type="match status" value="1"/>
</dbReference>
<evidence type="ECO:0000313" key="3">
    <source>
        <dbReference type="EMBL" id="QNN67288.1"/>
    </source>
</evidence>
<feature type="domain" description="GIY-YIG" evidence="2">
    <location>
        <begin position="4"/>
        <end position="80"/>
    </location>
</feature>
<evidence type="ECO:0000256" key="1">
    <source>
        <dbReference type="ARBA" id="ARBA00007435"/>
    </source>
</evidence>
<dbReference type="RefSeq" id="WP_187537877.1">
    <property type="nucleotide sequence ID" value="NZ_BAABJT010000001.1"/>
</dbReference>
<dbReference type="PANTHER" id="PTHR34477">
    <property type="entry name" value="UPF0213 PROTEIN YHBQ"/>
    <property type="match status" value="1"/>
</dbReference>
<gene>
    <name evidence="3" type="ORF">H9L13_11870</name>
</gene>
<reference evidence="3 4" key="1">
    <citation type="submission" date="2020-08" db="EMBL/GenBank/DDBJ databases">
        <title>Genome sequence of Sphingomonas lutea KCTC 23642T.</title>
        <authorList>
            <person name="Hyun D.-W."/>
            <person name="Bae J.-W."/>
        </authorList>
    </citation>
    <scope>NUCLEOTIDE SEQUENCE [LARGE SCALE GENOMIC DNA]</scope>
    <source>
        <strain evidence="3 4">KCTC 23642</strain>
    </source>
</reference>
<accession>A0A7G9SHG3</accession>
<protein>
    <submittedName>
        <fullName evidence="3">GIY-YIG nuclease family protein</fullName>
    </submittedName>
</protein>
<dbReference type="Pfam" id="PF01541">
    <property type="entry name" value="GIY-YIG"/>
    <property type="match status" value="1"/>
</dbReference>
<dbReference type="Gene3D" id="3.40.1440.10">
    <property type="entry name" value="GIY-YIG endonuclease"/>
    <property type="match status" value="1"/>
</dbReference>
<dbReference type="KEGG" id="slut:H9L13_11870"/>
<dbReference type="SUPFAM" id="SSF82771">
    <property type="entry name" value="GIY-YIG endonuclease"/>
    <property type="match status" value="1"/>
</dbReference>
<dbReference type="PROSITE" id="PS50164">
    <property type="entry name" value="GIY_YIG"/>
    <property type="match status" value="1"/>
</dbReference>
<name>A0A7G9SHG3_9SPHN</name>
<dbReference type="InterPro" id="IPR050190">
    <property type="entry name" value="UPF0213_domain"/>
</dbReference>
<evidence type="ECO:0000313" key="4">
    <source>
        <dbReference type="Proteomes" id="UP000515971"/>
    </source>
</evidence>
<sequence length="115" mass="13573">MRERLPAVYIVASQRNGTIYTGVTSDLPGRIWKHKNGSYPGFSKRYGCTTLVWFEMHETMEPAIQREKRIKEWQRAWKLRLIEEANPEWDDLYESLFELGPGLRRDDAGRIEVTE</sequence>
<comment type="similarity">
    <text evidence="1">Belongs to the UPF0213 family.</text>
</comment>
<dbReference type="InterPro" id="IPR035901">
    <property type="entry name" value="GIY-YIG_endonuc_sf"/>
</dbReference>
<proteinExistence type="inferred from homology"/>
<evidence type="ECO:0000259" key="2">
    <source>
        <dbReference type="PROSITE" id="PS50164"/>
    </source>
</evidence>
<dbReference type="AlphaFoldDB" id="A0A7G9SHG3"/>